<dbReference type="SUPFAM" id="SSF88723">
    <property type="entry name" value="PIN domain-like"/>
    <property type="match status" value="1"/>
</dbReference>
<evidence type="ECO:0000313" key="2">
    <source>
        <dbReference type="Proteomes" id="UP000195667"/>
    </source>
</evidence>
<dbReference type="Proteomes" id="UP000195667">
    <property type="component" value="Unassembled WGS sequence"/>
</dbReference>
<accession>A0A1R4GYU5</accession>
<dbReference type="RefSeq" id="WP_087142011.1">
    <property type="nucleotide sequence ID" value="NZ_FUKI01000002.1"/>
</dbReference>
<dbReference type="InterPro" id="IPR029060">
    <property type="entry name" value="PIN-like_dom_sf"/>
</dbReference>
<gene>
    <name evidence="1" type="ORF">CRENPOLYSF1_100047</name>
</gene>
<name>A0A1R4GYU5_9GAMM</name>
<protein>
    <recommendedName>
        <fullName evidence="3">PIN domain-containing protein</fullName>
    </recommendedName>
</protein>
<keyword evidence="2" id="KW-1185">Reference proteome</keyword>
<dbReference type="AlphaFoldDB" id="A0A1R4GYU5"/>
<sequence length="90" mass="10312">MNKSVILDTDIVIELLRKQNETVQILLRLQDKGCEFYLCPIVVAEVYAGAFIREYTLIERFFSHCRQLTINEETGKIAGLLCQSISQGFL</sequence>
<dbReference type="Gene3D" id="3.40.50.1010">
    <property type="entry name" value="5'-nuclease"/>
    <property type="match status" value="1"/>
</dbReference>
<evidence type="ECO:0008006" key="3">
    <source>
        <dbReference type="Google" id="ProtNLM"/>
    </source>
</evidence>
<organism evidence="1 2">
    <name type="scientific">Crenothrix polyspora</name>
    <dbReference type="NCBI Taxonomy" id="360316"/>
    <lineage>
        <taxon>Bacteria</taxon>
        <taxon>Pseudomonadati</taxon>
        <taxon>Pseudomonadota</taxon>
        <taxon>Gammaproteobacteria</taxon>
        <taxon>Methylococcales</taxon>
        <taxon>Crenotrichaceae</taxon>
        <taxon>Crenothrix</taxon>
    </lineage>
</organism>
<dbReference type="OrthoDB" id="9813509at2"/>
<evidence type="ECO:0000313" key="1">
    <source>
        <dbReference type="EMBL" id="SJM89164.1"/>
    </source>
</evidence>
<reference evidence="2" key="1">
    <citation type="submission" date="2017-02" db="EMBL/GenBank/DDBJ databases">
        <authorList>
            <person name="Daims H."/>
        </authorList>
    </citation>
    <scope>NUCLEOTIDE SEQUENCE [LARGE SCALE GENOMIC DNA]</scope>
</reference>
<dbReference type="EMBL" id="FUKI01000002">
    <property type="protein sequence ID" value="SJM89164.1"/>
    <property type="molecule type" value="Genomic_DNA"/>
</dbReference>
<proteinExistence type="predicted"/>